<keyword evidence="6 12" id="KW-0067">ATP-binding</keyword>
<comment type="subcellular location">
    <subcellularLocation>
        <location evidence="1">Cell membrane</location>
        <topology evidence="1">Multi-pass membrane protein</topology>
    </subcellularLocation>
</comment>
<feature type="transmembrane region" description="Helical" evidence="9">
    <location>
        <begin position="154"/>
        <end position="175"/>
    </location>
</feature>
<accession>A0A9D1S3F0</accession>
<dbReference type="InterPro" id="IPR017871">
    <property type="entry name" value="ABC_transporter-like_CS"/>
</dbReference>
<dbReference type="GO" id="GO:0005886">
    <property type="term" value="C:plasma membrane"/>
    <property type="evidence" value="ECO:0007669"/>
    <property type="project" value="UniProtKB-SubCell"/>
</dbReference>
<dbReference type="InterPro" id="IPR027417">
    <property type="entry name" value="P-loop_NTPase"/>
</dbReference>
<keyword evidence="8 9" id="KW-0472">Membrane</keyword>
<dbReference type="GO" id="GO:0016887">
    <property type="term" value="F:ATP hydrolysis activity"/>
    <property type="evidence" value="ECO:0007669"/>
    <property type="project" value="InterPro"/>
</dbReference>
<evidence type="ECO:0000256" key="1">
    <source>
        <dbReference type="ARBA" id="ARBA00004651"/>
    </source>
</evidence>
<evidence type="ECO:0000259" key="10">
    <source>
        <dbReference type="PROSITE" id="PS50893"/>
    </source>
</evidence>
<reference evidence="12" key="2">
    <citation type="journal article" date="2021" name="PeerJ">
        <title>Extensive microbial diversity within the chicken gut microbiome revealed by metagenomics and culture.</title>
        <authorList>
            <person name="Gilroy R."/>
            <person name="Ravi A."/>
            <person name="Getino M."/>
            <person name="Pursley I."/>
            <person name="Horton D.L."/>
            <person name="Alikhan N.F."/>
            <person name="Baker D."/>
            <person name="Gharbi K."/>
            <person name="Hall N."/>
            <person name="Watson M."/>
            <person name="Adriaenssens E.M."/>
            <person name="Foster-Nyarko E."/>
            <person name="Jarju S."/>
            <person name="Secka A."/>
            <person name="Antonio M."/>
            <person name="Oren A."/>
            <person name="Chaudhuri R.R."/>
            <person name="La Ragione R."/>
            <person name="Hildebrand F."/>
            <person name="Pallen M.J."/>
        </authorList>
    </citation>
    <scope>NUCLEOTIDE SEQUENCE</scope>
    <source>
        <strain evidence="12">ChiSxjej2B14-8506</strain>
    </source>
</reference>
<dbReference type="PANTHER" id="PTHR43394:SF1">
    <property type="entry name" value="ATP-BINDING CASSETTE SUB-FAMILY B MEMBER 10, MITOCHONDRIAL"/>
    <property type="match status" value="1"/>
</dbReference>
<evidence type="ECO:0000256" key="5">
    <source>
        <dbReference type="ARBA" id="ARBA00022741"/>
    </source>
</evidence>
<feature type="domain" description="ABC transmembrane type-1" evidence="11">
    <location>
        <begin position="13"/>
        <end position="295"/>
    </location>
</feature>
<evidence type="ECO:0000313" key="12">
    <source>
        <dbReference type="EMBL" id="HIU45665.1"/>
    </source>
</evidence>
<dbReference type="InterPro" id="IPR011527">
    <property type="entry name" value="ABC1_TM_dom"/>
</dbReference>
<evidence type="ECO:0000256" key="4">
    <source>
        <dbReference type="ARBA" id="ARBA00022692"/>
    </source>
</evidence>
<dbReference type="PANTHER" id="PTHR43394">
    <property type="entry name" value="ATP-DEPENDENT PERMEASE MDL1, MITOCHONDRIAL"/>
    <property type="match status" value="1"/>
</dbReference>
<evidence type="ECO:0000259" key="11">
    <source>
        <dbReference type="PROSITE" id="PS50929"/>
    </source>
</evidence>
<evidence type="ECO:0000313" key="13">
    <source>
        <dbReference type="Proteomes" id="UP000824123"/>
    </source>
</evidence>
<dbReference type="FunFam" id="3.40.50.300:FF:000221">
    <property type="entry name" value="Multidrug ABC transporter ATP-binding protein"/>
    <property type="match status" value="1"/>
</dbReference>
<reference evidence="12" key="1">
    <citation type="submission" date="2020-10" db="EMBL/GenBank/DDBJ databases">
        <authorList>
            <person name="Gilroy R."/>
        </authorList>
    </citation>
    <scope>NUCLEOTIDE SEQUENCE</scope>
    <source>
        <strain evidence="12">ChiSxjej2B14-8506</strain>
    </source>
</reference>
<organism evidence="12 13">
    <name type="scientific">Candidatus Fimadaptatus faecigallinarum</name>
    <dbReference type="NCBI Taxonomy" id="2840814"/>
    <lineage>
        <taxon>Bacteria</taxon>
        <taxon>Bacillati</taxon>
        <taxon>Bacillota</taxon>
        <taxon>Clostridia</taxon>
        <taxon>Eubacteriales</taxon>
        <taxon>Candidatus Fimadaptatus</taxon>
    </lineage>
</organism>
<dbReference type="GO" id="GO:0005524">
    <property type="term" value="F:ATP binding"/>
    <property type="evidence" value="ECO:0007669"/>
    <property type="project" value="UniProtKB-KW"/>
</dbReference>
<evidence type="ECO:0000256" key="6">
    <source>
        <dbReference type="ARBA" id="ARBA00022840"/>
    </source>
</evidence>
<feature type="transmembrane region" description="Helical" evidence="9">
    <location>
        <begin position="49"/>
        <end position="74"/>
    </location>
</feature>
<dbReference type="PROSITE" id="PS50893">
    <property type="entry name" value="ABC_TRANSPORTER_2"/>
    <property type="match status" value="1"/>
</dbReference>
<keyword evidence="2" id="KW-0813">Transport</keyword>
<dbReference type="InterPro" id="IPR039421">
    <property type="entry name" value="Type_1_exporter"/>
</dbReference>
<dbReference type="SUPFAM" id="SSF90123">
    <property type="entry name" value="ABC transporter transmembrane region"/>
    <property type="match status" value="1"/>
</dbReference>
<feature type="domain" description="ABC transporter" evidence="10">
    <location>
        <begin position="329"/>
        <end position="564"/>
    </location>
</feature>
<dbReference type="SMART" id="SM00382">
    <property type="entry name" value="AAA"/>
    <property type="match status" value="1"/>
</dbReference>
<dbReference type="SUPFAM" id="SSF52540">
    <property type="entry name" value="P-loop containing nucleoside triphosphate hydrolases"/>
    <property type="match status" value="1"/>
</dbReference>
<gene>
    <name evidence="12" type="ORF">IAC59_00225</name>
</gene>
<dbReference type="Proteomes" id="UP000824123">
    <property type="component" value="Unassembled WGS sequence"/>
</dbReference>
<keyword evidence="3" id="KW-1003">Cell membrane</keyword>
<evidence type="ECO:0000256" key="7">
    <source>
        <dbReference type="ARBA" id="ARBA00022989"/>
    </source>
</evidence>
<dbReference type="Pfam" id="PF00005">
    <property type="entry name" value="ABC_tran"/>
    <property type="match status" value="1"/>
</dbReference>
<feature type="transmembrane region" description="Helical" evidence="9">
    <location>
        <begin position="235"/>
        <end position="256"/>
    </location>
</feature>
<dbReference type="GO" id="GO:0015421">
    <property type="term" value="F:ABC-type oligopeptide transporter activity"/>
    <property type="evidence" value="ECO:0007669"/>
    <property type="project" value="TreeGrafter"/>
</dbReference>
<dbReference type="Gene3D" id="1.20.1560.10">
    <property type="entry name" value="ABC transporter type 1, transmembrane domain"/>
    <property type="match status" value="1"/>
</dbReference>
<sequence length="572" mass="61800">MLKYLKGYGRQSLIAPLFKMLEALFDLFVPLVMADIINVGIASGDSRYIWLRCGLLVLLGVVGLACSITAQYFASCAAVGYAKSLRHALLEHVQRLSFSELDRIGASTLITRMTSDINQVQSGLNLFLRLFMRSPFVVIGGMIMAFMVNAQAAMIFVVAIPLLAVVVFGIMLWTMPMYKRVQARLDRVTGLTRENLSGVRVVRAFNMEQAEVNRFEEANKLLAALQLRVGRLSALMNPLTFAIVNIAIIAILNSGAVQINAGTMLSGDVIALVSYMTQILVELVKLANLIIQVTKALACAGRVKAVLDTQPGMSFPETPAQLDAGADAVSFDHVSLRYSGAGADSISDISFSARRGQTIGIIGGTGSGKSSLVSLIPRFYDATGGRVKLFGRDIAQLTRDQVRGAVGIVMQKAQLFEGTIRSNLIWGNPGATDEELWQALETAQAAEFVRARPGGLDDAIEQGGRNLSGGQRQRLTIARALVRKPDILILDDSASALDFATDAALRRALKALPGDVTTFIVSQRASSMMHADKILVLDDGALVGAGPHSELLKSCPVYREIYESQFKKEGEQ</sequence>
<comment type="caution">
    <text evidence="12">The sequence shown here is derived from an EMBL/GenBank/DDBJ whole genome shotgun (WGS) entry which is preliminary data.</text>
</comment>
<dbReference type="AlphaFoldDB" id="A0A9D1S3F0"/>
<evidence type="ECO:0000256" key="8">
    <source>
        <dbReference type="ARBA" id="ARBA00023136"/>
    </source>
</evidence>
<keyword evidence="4 9" id="KW-0812">Transmembrane</keyword>
<feature type="transmembrane region" description="Helical" evidence="9">
    <location>
        <begin position="21"/>
        <end position="43"/>
    </location>
</feature>
<feature type="transmembrane region" description="Helical" evidence="9">
    <location>
        <begin position="130"/>
        <end position="148"/>
    </location>
</feature>
<dbReference type="InterPro" id="IPR003593">
    <property type="entry name" value="AAA+_ATPase"/>
</dbReference>
<dbReference type="Pfam" id="PF00664">
    <property type="entry name" value="ABC_membrane"/>
    <property type="match status" value="1"/>
</dbReference>
<dbReference type="InterPro" id="IPR036640">
    <property type="entry name" value="ABC1_TM_sf"/>
</dbReference>
<keyword evidence="7 9" id="KW-1133">Transmembrane helix</keyword>
<keyword evidence="5" id="KW-0547">Nucleotide-binding</keyword>
<dbReference type="CDD" id="cd18548">
    <property type="entry name" value="ABC_6TM_Tm287_like"/>
    <property type="match status" value="1"/>
</dbReference>
<proteinExistence type="predicted"/>
<dbReference type="Gene3D" id="3.40.50.300">
    <property type="entry name" value="P-loop containing nucleotide triphosphate hydrolases"/>
    <property type="match status" value="1"/>
</dbReference>
<dbReference type="InterPro" id="IPR003439">
    <property type="entry name" value="ABC_transporter-like_ATP-bd"/>
</dbReference>
<evidence type="ECO:0000256" key="2">
    <source>
        <dbReference type="ARBA" id="ARBA00022448"/>
    </source>
</evidence>
<dbReference type="PROSITE" id="PS50929">
    <property type="entry name" value="ABC_TM1F"/>
    <property type="match status" value="1"/>
</dbReference>
<name>A0A9D1S3F0_9FIRM</name>
<dbReference type="EMBL" id="DVNK01000002">
    <property type="protein sequence ID" value="HIU45665.1"/>
    <property type="molecule type" value="Genomic_DNA"/>
</dbReference>
<evidence type="ECO:0000256" key="9">
    <source>
        <dbReference type="SAM" id="Phobius"/>
    </source>
</evidence>
<evidence type="ECO:0000256" key="3">
    <source>
        <dbReference type="ARBA" id="ARBA00022475"/>
    </source>
</evidence>
<protein>
    <submittedName>
        <fullName evidence="12">ABC transporter ATP-binding protein</fullName>
    </submittedName>
</protein>
<dbReference type="PROSITE" id="PS00211">
    <property type="entry name" value="ABC_TRANSPORTER_1"/>
    <property type="match status" value="1"/>
</dbReference>